<comment type="caution">
    <text evidence="1">The sequence shown here is derived from an EMBL/GenBank/DDBJ whole genome shotgun (WGS) entry which is preliminary data.</text>
</comment>
<protein>
    <submittedName>
        <fullName evidence="1">AIM24 family protein</fullName>
    </submittedName>
</protein>
<evidence type="ECO:0000313" key="1">
    <source>
        <dbReference type="EMBL" id="MBK9298760.1"/>
    </source>
</evidence>
<dbReference type="InterPro" id="IPR002838">
    <property type="entry name" value="AIM24"/>
</dbReference>
<dbReference type="Proteomes" id="UP000727993">
    <property type="component" value="Unassembled WGS sequence"/>
</dbReference>
<dbReference type="PANTHER" id="PTHR38074">
    <property type="entry name" value="ALTERED INHERITANCE OF MITOCHONDRIA PROTEIN 24, MITOCHONDRIAL"/>
    <property type="match status" value="1"/>
</dbReference>
<dbReference type="Pfam" id="PF01987">
    <property type="entry name" value="AIM24"/>
    <property type="match status" value="1"/>
</dbReference>
<evidence type="ECO:0000313" key="2">
    <source>
        <dbReference type="Proteomes" id="UP000727993"/>
    </source>
</evidence>
<reference evidence="1 2" key="1">
    <citation type="submission" date="2020-10" db="EMBL/GenBank/DDBJ databases">
        <title>Connecting structure to function with the recovery of over 1000 high-quality activated sludge metagenome-assembled genomes encoding full-length rRNA genes using long-read sequencing.</title>
        <authorList>
            <person name="Singleton C.M."/>
            <person name="Petriglieri F."/>
            <person name="Kristensen J.M."/>
            <person name="Kirkegaard R.H."/>
            <person name="Michaelsen T.Y."/>
            <person name="Andersen M.H."/>
            <person name="Karst S.M."/>
            <person name="Dueholm M.S."/>
            <person name="Nielsen P.H."/>
            <person name="Albertsen M."/>
        </authorList>
    </citation>
    <scope>NUCLEOTIDE SEQUENCE [LARGE SCALE GENOMIC DNA]</scope>
    <source>
        <strain evidence="1">Lyne_18-Q3-R50-59_MAXAC.006</strain>
    </source>
</reference>
<accession>A0A936NEB5</accession>
<dbReference type="AlphaFoldDB" id="A0A936NEB5"/>
<dbReference type="SUPFAM" id="SSF51219">
    <property type="entry name" value="TRAP-like"/>
    <property type="match status" value="1"/>
</dbReference>
<dbReference type="Gene3D" id="3.60.160.10">
    <property type="entry name" value="Mitochondrial biogenesis AIM24"/>
    <property type="match status" value="1"/>
</dbReference>
<dbReference type="InterPro" id="IPR036983">
    <property type="entry name" value="AIM24_sf"/>
</dbReference>
<dbReference type="PANTHER" id="PTHR38074:SF1">
    <property type="entry name" value="ALTERED INHERITANCE OF MITOCHONDRIA PROTEIN 24, MITOCHONDRIAL"/>
    <property type="match status" value="1"/>
</dbReference>
<proteinExistence type="predicted"/>
<dbReference type="InterPro" id="IPR016031">
    <property type="entry name" value="Trp_RNA-bd_attenuator-like_dom"/>
</dbReference>
<sequence length="244" mass="25136">MPIHCNELTTFSEAEATDQFVHQNKKLLKINLAYGPVNARMGSMVAYQGDARFENTGSGGMTKMLKKAVTGEGVNVMKVTGSGEVFIADQATDIIIMYLENDMVSVNGRNVLAFSDSIEWDIQRVGSGMAGMQAGGLYNVVLRGTGYVAVTTDGPPVMLDVTQQATFGDAQAVVLWSAGVQMNIKTDTGGMKSMLRGGTGETFQMAFAGQGFVLVQPSEGALGGPAAAGGSGGGGGGFLGGLGG</sequence>
<dbReference type="EMBL" id="JADJZA010000010">
    <property type="protein sequence ID" value="MBK9298760.1"/>
    <property type="molecule type" value="Genomic_DNA"/>
</dbReference>
<gene>
    <name evidence="1" type="ORF">IPN02_18410</name>
</gene>
<organism evidence="1 2">
    <name type="scientific">Candidatus Neomicrothrix subdominans</name>
    <dbReference type="NCBI Taxonomy" id="2954438"/>
    <lineage>
        <taxon>Bacteria</taxon>
        <taxon>Bacillati</taxon>
        <taxon>Actinomycetota</taxon>
        <taxon>Acidimicrobiia</taxon>
        <taxon>Acidimicrobiales</taxon>
        <taxon>Microthrixaceae</taxon>
        <taxon>Candidatus Neomicrothrix</taxon>
    </lineage>
</organism>
<name>A0A936NEB5_9ACTN</name>